<dbReference type="NCBIfam" id="TIGR00756">
    <property type="entry name" value="PPR"/>
    <property type="match status" value="3"/>
</dbReference>
<feature type="repeat" description="PPR" evidence="3">
    <location>
        <begin position="158"/>
        <end position="192"/>
    </location>
</feature>
<dbReference type="Pfam" id="PF13041">
    <property type="entry name" value="PPR_2"/>
    <property type="match status" value="2"/>
</dbReference>
<dbReference type="EMBL" id="KK915662">
    <property type="protein sequence ID" value="KDP21351.1"/>
    <property type="molecule type" value="Genomic_DNA"/>
</dbReference>
<dbReference type="AlphaFoldDB" id="A0A067JBY3"/>
<dbReference type="Proteomes" id="UP000027138">
    <property type="component" value="Unassembled WGS sequence"/>
</dbReference>
<dbReference type="PROSITE" id="PS51375">
    <property type="entry name" value="PPR"/>
    <property type="match status" value="3"/>
</dbReference>
<evidence type="ECO:0000256" key="3">
    <source>
        <dbReference type="PROSITE-ProRule" id="PRU00708"/>
    </source>
</evidence>
<dbReference type="PANTHER" id="PTHR46128:SF358">
    <property type="entry name" value="TETRATRICOPEPTIDE REPEAT (TPR)-LIKE SUPERFAMILY PROTEIN"/>
    <property type="match status" value="1"/>
</dbReference>
<evidence type="ECO:0000313" key="4">
    <source>
        <dbReference type="EMBL" id="KDP21351.1"/>
    </source>
</evidence>
<evidence type="ECO:0000256" key="2">
    <source>
        <dbReference type="ARBA" id="ARBA00022737"/>
    </source>
</evidence>
<dbReference type="InterPro" id="IPR050872">
    <property type="entry name" value="PPR_P_subfamily"/>
</dbReference>
<reference evidence="4 5" key="1">
    <citation type="journal article" date="2014" name="PLoS ONE">
        <title>Global Analysis of Gene Expression Profiles in Physic Nut (Jatropha curcas L.) Seedlings Exposed to Salt Stress.</title>
        <authorList>
            <person name="Zhang L."/>
            <person name="Zhang C."/>
            <person name="Wu P."/>
            <person name="Chen Y."/>
            <person name="Li M."/>
            <person name="Jiang H."/>
            <person name="Wu G."/>
        </authorList>
    </citation>
    <scope>NUCLEOTIDE SEQUENCE [LARGE SCALE GENOMIC DNA]</scope>
    <source>
        <strain evidence="5">cv. GZQX0401</strain>
        <tissue evidence="4">Young leaves</tissue>
    </source>
</reference>
<evidence type="ECO:0008006" key="6">
    <source>
        <dbReference type="Google" id="ProtNLM"/>
    </source>
</evidence>
<dbReference type="InterPro" id="IPR011990">
    <property type="entry name" value="TPR-like_helical_dom_sf"/>
</dbReference>
<organism evidence="4 5">
    <name type="scientific">Jatropha curcas</name>
    <name type="common">Barbados nut</name>
    <dbReference type="NCBI Taxonomy" id="180498"/>
    <lineage>
        <taxon>Eukaryota</taxon>
        <taxon>Viridiplantae</taxon>
        <taxon>Streptophyta</taxon>
        <taxon>Embryophyta</taxon>
        <taxon>Tracheophyta</taxon>
        <taxon>Spermatophyta</taxon>
        <taxon>Magnoliopsida</taxon>
        <taxon>eudicotyledons</taxon>
        <taxon>Gunneridae</taxon>
        <taxon>Pentapetalae</taxon>
        <taxon>rosids</taxon>
        <taxon>fabids</taxon>
        <taxon>Malpighiales</taxon>
        <taxon>Euphorbiaceae</taxon>
        <taxon>Crotonoideae</taxon>
        <taxon>Jatropheae</taxon>
        <taxon>Jatropha</taxon>
    </lineage>
</organism>
<dbReference type="Gene3D" id="1.25.40.10">
    <property type="entry name" value="Tetratricopeptide repeat domain"/>
    <property type="match status" value="2"/>
</dbReference>
<gene>
    <name evidence="4" type="ORF">JCGZ_21822</name>
</gene>
<dbReference type="OrthoDB" id="982623at2759"/>
<keyword evidence="5" id="KW-1185">Reference proteome</keyword>
<accession>A0A067JBY3</accession>
<dbReference type="PANTHER" id="PTHR46128">
    <property type="entry name" value="MITOCHONDRIAL GROUP I INTRON SPLICING FACTOR CCM1"/>
    <property type="match status" value="1"/>
</dbReference>
<comment type="similarity">
    <text evidence="1">Belongs to the PPR family. P subfamily.</text>
</comment>
<sequence length="232" mass="26400">MGDRDVQPNVVTLSVLINALCREGKIKEANGLFELMVQSGVETDIYTCSVLTNGYCKNWKVHEAMRFYRDMMAKGIQPNVIIHNILLNGLFRSVKLRTREIYFGRCSFMTTMRYHQIQLLKILTFMDLCRTENISAALKLLGEMVNGNGESGMICKPDRISYAGIIDGLCKDGLIEKAKELFKQMKDMGIFPDVVVYTSLLQGVCSHGEWEDAHLSRWWIGVCNIMTLHLMC</sequence>
<keyword evidence="2" id="KW-0677">Repeat</keyword>
<name>A0A067JBY3_JATCU</name>
<feature type="repeat" description="PPR" evidence="3">
    <location>
        <begin position="44"/>
        <end position="78"/>
    </location>
</feature>
<protein>
    <recommendedName>
        <fullName evidence="6">Pentacotripeptide-repeat region of PRORP domain-containing protein</fullName>
    </recommendedName>
</protein>
<proteinExistence type="inferred from homology"/>
<dbReference type="InterPro" id="IPR002885">
    <property type="entry name" value="PPR_rpt"/>
</dbReference>
<evidence type="ECO:0000256" key="1">
    <source>
        <dbReference type="ARBA" id="ARBA00007626"/>
    </source>
</evidence>
<feature type="repeat" description="PPR" evidence="3">
    <location>
        <begin position="9"/>
        <end position="43"/>
    </location>
</feature>
<evidence type="ECO:0000313" key="5">
    <source>
        <dbReference type="Proteomes" id="UP000027138"/>
    </source>
</evidence>